<accession>Q5ZEF9</accession>
<feature type="region of interest" description="Disordered" evidence="1">
    <location>
        <begin position="1"/>
        <end position="20"/>
    </location>
</feature>
<name>Q5ZEF9_ORYSJ</name>
<evidence type="ECO:0000256" key="1">
    <source>
        <dbReference type="SAM" id="MobiDB-lite"/>
    </source>
</evidence>
<dbReference type="EMBL" id="AP002538">
    <property type="protein sequence ID" value="BAD52478.1"/>
    <property type="molecule type" value="Genomic_DNA"/>
</dbReference>
<protein>
    <submittedName>
        <fullName evidence="2">Uncharacterized protein</fullName>
    </submittedName>
</protein>
<dbReference type="AlphaFoldDB" id="Q5ZEF9"/>
<organism evidence="2">
    <name type="scientific">Oryza sativa subsp. japonica</name>
    <name type="common">Rice</name>
    <dbReference type="NCBI Taxonomy" id="39947"/>
    <lineage>
        <taxon>Eukaryota</taxon>
        <taxon>Viridiplantae</taxon>
        <taxon>Streptophyta</taxon>
        <taxon>Embryophyta</taxon>
        <taxon>Tracheophyta</taxon>
        <taxon>Spermatophyta</taxon>
        <taxon>Magnoliopsida</taxon>
        <taxon>Liliopsida</taxon>
        <taxon>Poales</taxon>
        <taxon>Poaceae</taxon>
        <taxon>BOP clade</taxon>
        <taxon>Oryzoideae</taxon>
        <taxon>Oryzeae</taxon>
        <taxon>Oryzinae</taxon>
        <taxon>Oryza</taxon>
        <taxon>Oryza sativa</taxon>
    </lineage>
</organism>
<gene>
    <name evidence="2" type="primary">P0408F06.6</name>
</gene>
<reference evidence="2" key="1">
    <citation type="journal article" date="2002" name="Nature">
        <title>The genome sequence and structure of rice chromosome 1.</title>
        <authorList>
            <person name="Sasaki T."/>
            <person name="Matsumoto T."/>
            <person name="Yamamoto K."/>
            <person name="Sakata K."/>
            <person name="Baba T."/>
            <person name="Katayose Y."/>
            <person name="Wu J."/>
            <person name="Niimura Y."/>
            <person name="Cheng Z."/>
            <person name="Nagamura Y."/>
            <person name="Antonio B.A."/>
            <person name="Kanamori H."/>
            <person name="Hosokawa S."/>
            <person name="Masukawa M."/>
            <person name="Arikawa K."/>
            <person name="Chiden Y."/>
            <person name="Hayashi M."/>
            <person name="Okamoto M."/>
            <person name="Ando T."/>
            <person name="Aoki H."/>
            <person name="Arita K."/>
            <person name="Hamada M."/>
            <person name="Harada C."/>
            <person name="Hijishita S."/>
            <person name="Honda M."/>
            <person name="Ichikawa Y."/>
            <person name="Idonuma A."/>
            <person name="Iijima M."/>
            <person name="Ikeda M."/>
            <person name="Ikeno M."/>
            <person name="Itoh S."/>
            <person name="Itoh T."/>
            <person name="Itoh Y."/>
            <person name="Itoh Y."/>
            <person name="Iwabuchi A."/>
            <person name="Kamiya K."/>
            <person name="Karasawa W."/>
            <person name="Katagiri S."/>
            <person name="Kikuta A."/>
            <person name="Kobayashi N."/>
            <person name="Kono I."/>
            <person name="Machita K."/>
            <person name="Maehara T."/>
            <person name="Mizuno H."/>
            <person name="Mizubayashi T."/>
            <person name="Mukai Y."/>
            <person name="Nagasaki H."/>
            <person name="Nakashima M."/>
            <person name="Nakama Y."/>
            <person name="Nakamichi Y."/>
            <person name="Nakamura M."/>
            <person name="Namiki N."/>
            <person name="Negishi M."/>
            <person name="Ohta I."/>
            <person name="Ono N."/>
            <person name="Saji S."/>
            <person name="Sakai K."/>
            <person name="Shibata M."/>
            <person name="Shimokawa T."/>
            <person name="Shomura A."/>
            <person name="Song J."/>
            <person name="Takazaki Y."/>
            <person name="Terasawa K."/>
            <person name="Tsuji K."/>
            <person name="Waki K."/>
            <person name="Yamagata H."/>
            <person name="Yamane H."/>
            <person name="Yoshiki S."/>
            <person name="Yoshihara R."/>
            <person name="Yukawa K."/>
            <person name="Zhong H."/>
            <person name="Iwama H."/>
            <person name="Endo T."/>
            <person name="Ito H."/>
            <person name="Hahn J.H."/>
            <person name="Kim H.I."/>
            <person name="Eun M.Y."/>
            <person name="Yano M."/>
            <person name="Jiang J."/>
            <person name="Gojobori T."/>
        </authorList>
    </citation>
    <scope>NUCLEOTIDE SEQUENCE [LARGE SCALE GENOMIC DNA]</scope>
</reference>
<evidence type="ECO:0000313" key="2">
    <source>
        <dbReference type="EMBL" id="BAD52478.1"/>
    </source>
</evidence>
<proteinExistence type="predicted"/>
<dbReference type="Proteomes" id="UP000817658">
    <property type="component" value="Chromosome 1"/>
</dbReference>
<sequence>MARGSGAGDDDGDTSGIGQEKEEGAAFRFGDFRVFSVAAVVKSALLGRLGG</sequence>